<dbReference type="InterPro" id="IPR006680">
    <property type="entry name" value="Amidohydro-rel"/>
</dbReference>
<gene>
    <name evidence="3" type="ORF">METZ01_LOCUS26730</name>
</gene>
<evidence type="ECO:0000259" key="2">
    <source>
        <dbReference type="Pfam" id="PF04909"/>
    </source>
</evidence>
<protein>
    <recommendedName>
        <fullName evidence="2">Amidohydrolase-related domain-containing protein</fullName>
    </recommendedName>
</protein>
<dbReference type="Gene3D" id="3.20.20.140">
    <property type="entry name" value="Metal-dependent hydrolases"/>
    <property type="match status" value="1"/>
</dbReference>
<dbReference type="GO" id="GO:0019748">
    <property type="term" value="P:secondary metabolic process"/>
    <property type="evidence" value="ECO:0007669"/>
    <property type="project" value="TreeGrafter"/>
</dbReference>
<dbReference type="Pfam" id="PF04909">
    <property type="entry name" value="Amidohydro_2"/>
    <property type="match status" value="1"/>
</dbReference>
<dbReference type="GO" id="GO:0016831">
    <property type="term" value="F:carboxy-lyase activity"/>
    <property type="evidence" value="ECO:0007669"/>
    <property type="project" value="InterPro"/>
</dbReference>
<dbReference type="EMBL" id="UINC01001194">
    <property type="protein sequence ID" value="SUZ73876.1"/>
    <property type="molecule type" value="Genomic_DNA"/>
</dbReference>
<name>A0A381Q3E6_9ZZZZ</name>
<accession>A0A381Q3E6</accession>
<proteinExistence type="predicted"/>
<dbReference type="SUPFAM" id="SSF51556">
    <property type="entry name" value="Metallo-dependent hydrolases"/>
    <property type="match status" value="1"/>
</dbReference>
<dbReference type="AlphaFoldDB" id="A0A381Q3E6"/>
<dbReference type="GO" id="GO:0005737">
    <property type="term" value="C:cytoplasm"/>
    <property type="evidence" value="ECO:0007669"/>
    <property type="project" value="TreeGrafter"/>
</dbReference>
<dbReference type="GO" id="GO:0016787">
    <property type="term" value="F:hydrolase activity"/>
    <property type="evidence" value="ECO:0007669"/>
    <property type="project" value="InterPro"/>
</dbReference>
<evidence type="ECO:0000256" key="1">
    <source>
        <dbReference type="ARBA" id="ARBA00023239"/>
    </source>
</evidence>
<keyword evidence="1" id="KW-0456">Lyase</keyword>
<dbReference type="InterPro" id="IPR032465">
    <property type="entry name" value="ACMSD"/>
</dbReference>
<dbReference type="PANTHER" id="PTHR21240:SF28">
    <property type="entry name" value="ISO-OROTATE DECARBOXYLASE (EUROFUNG)"/>
    <property type="match status" value="1"/>
</dbReference>
<dbReference type="InterPro" id="IPR032466">
    <property type="entry name" value="Metal_Hydrolase"/>
</dbReference>
<feature type="domain" description="Amidohydrolase-related" evidence="2">
    <location>
        <begin position="111"/>
        <end position="371"/>
    </location>
</feature>
<organism evidence="3">
    <name type="scientific">marine metagenome</name>
    <dbReference type="NCBI Taxonomy" id="408172"/>
    <lineage>
        <taxon>unclassified sequences</taxon>
        <taxon>metagenomes</taxon>
        <taxon>ecological metagenomes</taxon>
    </lineage>
</organism>
<reference evidence="3" key="1">
    <citation type="submission" date="2018-05" db="EMBL/GenBank/DDBJ databases">
        <authorList>
            <person name="Lanie J.A."/>
            <person name="Ng W.-L."/>
            <person name="Kazmierczak K.M."/>
            <person name="Andrzejewski T.M."/>
            <person name="Davidsen T.M."/>
            <person name="Wayne K.J."/>
            <person name="Tettelin H."/>
            <person name="Glass J.I."/>
            <person name="Rusch D."/>
            <person name="Podicherti R."/>
            <person name="Tsui H.-C.T."/>
            <person name="Winkler M.E."/>
        </authorList>
    </citation>
    <scope>NUCLEOTIDE SEQUENCE</scope>
</reference>
<dbReference type="PANTHER" id="PTHR21240">
    <property type="entry name" value="2-AMINO-3-CARBOXYLMUCONATE-6-SEMIALDEHYDE DECARBOXYLASE"/>
    <property type="match status" value="1"/>
</dbReference>
<evidence type="ECO:0000313" key="3">
    <source>
        <dbReference type="EMBL" id="SUZ73876.1"/>
    </source>
</evidence>
<sequence length="374" mass="41683">MFVVDCDSHVMEPADLWQRYLEARYQDRAIRIEDDENGERLIIAEQVVLPGGLAGLGGANLRRRDIFGGRFRYADGCPPASYDANARLKMLDEWRVDACVTFPTIGILPIPTDDLDLINAYFRAYNTWQHEFSQGGRGRIVPIAVVNWRDVENAALELNRCLKLGFKGIFVPPEVVDGERPGSSYFDLLWAQLAEANLPGCLHVIVRFSGAAVPFSGWHGAQPRLGPTFGFGLGAPGQMIPALSSIILDGLFDRFPDLKVVSVEAGCGWAAYLMDRLNEKDELLNELSPRPLTLTPGEYIQRNCYFVAEPQERTIGAMMELVGHDKILWGSDYPHIDSSLHASHQIRESVACLDRQQQHAIMGDNAAQLFQLDV</sequence>